<evidence type="ECO:0000313" key="3">
    <source>
        <dbReference type="Proteomes" id="UP000460298"/>
    </source>
</evidence>
<feature type="transmembrane region" description="Helical" evidence="1">
    <location>
        <begin position="20"/>
        <end position="40"/>
    </location>
</feature>
<organism evidence="2 3">
    <name type="scientific">Leptonema illini</name>
    <dbReference type="NCBI Taxonomy" id="183"/>
    <lineage>
        <taxon>Bacteria</taxon>
        <taxon>Pseudomonadati</taxon>
        <taxon>Spirochaetota</taxon>
        <taxon>Spirochaetia</taxon>
        <taxon>Leptospirales</taxon>
        <taxon>Leptospiraceae</taxon>
        <taxon>Leptonema</taxon>
    </lineage>
</organism>
<feature type="transmembrane region" description="Helical" evidence="1">
    <location>
        <begin position="113"/>
        <end position="131"/>
    </location>
</feature>
<reference evidence="2 3" key="1">
    <citation type="submission" date="2019-10" db="EMBL/GenBank/DDBJ databases">
        <title>Extracellular Electron Transfer in a Candidatus Methanoperedens spp. Enrichment Culture.</title>
        <authorList>
            <person name="Berger S."/>
            <person name="Rangel Shaw D."/>
            <person name="Berben T."/>
            <person name="In 'T Zandt M."/>
            <person name="Frank J."/>
            <person name="Reimann J."/>
            <person name="Jetten M.S.M."/>
            <person name="Welte C.U."/>
        </authorList>
    </citation>
    <scope>NUCLEOTIDE SEQUENCE [LARGE SCALE GENOMIC DNA]</scope>
    <source>
        <strain evidence="2">SB12</strain>
    </source>
</reference>
<dbReference type="AlphaFoldDB" id="A0A833H3C6"/>
<dbReference type="Proteomes" id="UP000460298">
    <property type="component" value="Unassembled WGS sequence"/>
</dbReference>
<keyword evidence="1" id="KW-1133">Transmembrane helix</keyword>
<dbReference type="PANTHER" id="PTHR35813">
    <property type="entry name" value="INNER MEMBRANE PROTEIN YBAN"/>
    <property type="match status" value="1"/>
</dbReference>
<dbReference type="PANTHER" id="PTHR35813:SF1">
    <property type="entry name" value="INNER MEMBRANE PROTEIN YBAN"/>
    <property type="match status" value="1"/>
</dbReference>
<protein>
    <submittedName>
        <fullName evidence="2">DUF454 domain-containing protein</fullName>
    </submittedName>
</protein>
<keyword evidence="1" id="KW-0812">Transmembrane</keyword>
<evidence type="ECO:0000313" key="2">
    <source>
        <dbReference type="EMBL" id="KAB2934029.1"/>
    </source>
</evidence>
<dbReference type="EMBL" id="WBUI01000004">
    <property type="protein sequence ID" value="KAB2934029.1"/>
    <property type="molecule type" value="Genomic_DNA"/>
</dbReference>
<sequence>MQRDFSNETSPVRNRLLRIVLIAAGTASLALGIAGIFLPVLPTTPFLLLTALCYARSSARFYNALMNHKYLGPYIHQWRIERSLTPGTKIFALSTLAITIISSVLFFIPLLPVKILVAAIGLTVAVYILRIPTKARSGLKQVEITQSGENGRLNAQDTVG</sequence>
<comment type="caution">
    <text evidence="2">The sequence shown here is derived from an EMBL/GenBank/DDBJ whole genome shotgun (WGS) entry which is preliminary data.</text>
</comment>
<proteinExistence type="predicted"/>
<evidence type="ECO:0000256" key="1">
    <source>
        <dbReference type="SAM" id="Phobius"/>
    </source>
</evidence>
<dbReference type="InterPro" id="IPR007401">
    <property type="entry name" value="DUF454"/>
</dbReference>
<dbReference type="Pfam" id="PF04304">
    <property type="entry name" value="DUF454"/>
    <property type="match status" value="1"/>
</dbReference>
<dbReference type="GO" id="GO:0005886">
    <property type="term" value="C:plasma membrane"/>
    <property type="evidence" value="ECO:0007669"/>
    <property type="project" value="TreeGrafter"/>
</dbReference>
<name>A0A833H3C6_9LEPT</name>
<keyword evidence="1" id="KW-0472">Membrane</keyword>
<gene>
    <name evidence="2" type="ORF">F9K24_06065</name>
</gene>
<accession>A0A833H3C6</accession>